<comment type="caution">
    <text evidence="1">The sequence shown here is derived from an EMBL/GenBank/DDBJ whole genome shotgun (WGS) entry which is preliminary data.</text>
</comment>
<accession>A0ABV2ARS8</accession>
<feature type="non-terminal residue" evidence="1">
    <location>
        <position position="1"/>
    </location>
</feature>
<gene>
    <name evidence="1" type="ORF">MHBO_003871</name>
</gene>
<dbReference type="Proteomes" id="UP001439008">
    <property type="component" value="Unassembled WGS sequence"/>
</dbReference>
<evidence type="ECO:0000313" key="1">
    <source>
        <dbReference type="EMBL" id="MES1922366.1"/>
    </source>
</evidence>
<protein>
    <submittedName>
        <fullName evidence="1">Uncharacterized protein</fullName>
    </submittedName>
</protein>
<dbReference type="EMBL" id="JBDODL010002668">
    <property type="protein sequence ID" value="MES1922366.1"/>
    <property type="molecule type" value="Genomic_DNA"/>
</dbReference>
<organism evidence="1 2">
    <name type="scientific">Bonamia ostreae</name>
    <dbReference type="NCBI Taxonomy" id="126728"/>
    <lineage>
        <taxon>Eukaryota</taxon>
        <taxon>Sar</taxon>
        <taxon>Rhizaria</taxon>
        <taxon>Endomyxa</taxon>
        <taxon>Ascetosporea</taxon>
        <taxon>Haplosporida</taxon>
        <taxon>Bonamia</taxon>
    </lineage>
</organism>
<name>A0ABV2ARS8_9EUKA</name>
<sequence>SNDNRSMVQSQTHVFFPSQSKSGLPMVQFKNKFTKRRHLNLFEEYSTSINYTCRMLHEIKSYVFCGFEVLKNMISSGHKNYGSCNEKCILSSVSTTKTSLMLSKSVSD</sequence>
<evidence type="ECO:0000313" key="2">
    <source>
        <dbReference type="Proteomes" id="UP001439008"/>
    </source>
</evidence>
<keyword evidence="2" id="KW-1185">Reference proteome</keyword>
<proteinExistence type="predicted"/>
<reference evidence="1 2" key="1">
    <citation type="journal article" date="2024" name="BMC Biol.">
        <title>Comparative genomics of Ascetosporea gives new insight into the evolutionary basis for animal parasitism in Rhizaria.</title>
        <authorList>
            <person name="Hiltunen Thoren M."/>
            <person name="Onut-Brannstrom I."/>
            <person name="Alfjorden A."/>
            <person name="Peckova H."/>
            <person name="Swords F."/>
            <person name="Hooper C."/>
            <person name="Holzer A.S."/>
            <person name="Bass D."/>
            <person name="Burki F."/>
        </authorList>
    </citation>
    <scope>NUCLEOTIDE SEQUENCE [LARGE SCALE GENOMIC DNA]</scope>
    <source>
        <strain evidence="1">20-A016</strain>
    </source>
</reference>